<feature type="transmembrane region" description="Helical" evidence="1">
    <location>
        <begin position="114"/>
        <end position="135"/>
    </location>
</feature>
<proteinExistence type="predicted"/>
<gene>
    <name evidence="2" type="ORF">SAMN00777080_3836</name>
</gene>
<feature type="transmembrane region" description="Helical" evidence="1">
    <location>
        <begin position="26"/>
        <end position="46"/>
    </location>
</feature>
<dbReference type="AlphaFoldDB" id="A0A1W2H8J0"/>
<keyword evidence="1" id="KW-1133">Transmembrane helix</keyword>
<accession>A0A1W2H8J0</accession>
<evidence type="ECO:0000256" key="1">
    <source>
        <dbReference type="SAM" id="Phobius"/>
    </source>
</evidence>
<organism evidence="2 3">
    <name type="scientific">Aquiflexum balticum DSM 16537</name>
    <dbReference type="NCBI Taxonomy" id="758820"/>
    <lineage>
        <taxon>Bacteria</taxon>
        <taxon>Pseudomonadati</taxon>
        <taxon>Bacteroidota</taxon>
        <taxon>Cytophagia</taxon>
        <taxon>Cytophagales</taxon>
        <taxon>Cyclobacteriaceae</taxon>
        <taxon>Aquiflexum</taxon>
    </lineage>
</organism>
<dbReference type="Proteomes" id="UP000192333">
    <property type="component" value="Chromosome I"/>
</dbReference>
<dbReference type="EMBL" id="LT838813">
    <property type="protein sequence ID" value="SMD45191.1"/>
    <property type="molecule type" value="Genomic_DNA"/>
</dbReference>
<dbReference type="PANTHER" id="PTHR37309:SF1">
    <property type="entry name" value="SLR0284 PROTEIN"/>
    <property type="match status" value="1"/>
</dbReference>
<protein>
    <submittedName>
        <fullName evidence="2">Putative membrane protein</fullName>
    </submittedName>
</protein>
<sequence>MGLEFKNLFSIFSIQKYGMSKSNQTLNILIQLILGAISILIAQYIIPGVHVADFFTAIVIAALLALLNITIKPILIILTIPITVLTLGLFLLAINAIIILLAAEIIPGFEIDGFWWALLFSFVLSLINSLLGVSLGSQR</sequence>
<feature type="transmembrane region" description="Helical" evidence="1">
    <location>
        <begin position="52"/>
        <end position="69"/>
    </location>
</feature>
<dbReference type="STRING" id="758820.SAMN00777080_3836"/>
<keyword evidence="1" id="KW-0472">Membrane</keyword>
<evidence type="ECO:0000313" key="3">
    <source>
        <dbReference type="Proteomes" id="UP000192333"/>
    </source>
</evidence>
<dbReference type="InterPro" id="IPR007165">
    <property type="entry name" value="Phage_holin_4_2"/>
</dbReference>
<evidence type="ECO:0000313" key="2">
    <source>
        <dbReference type="EMBL" id="SMD45191.1"/>
    </source>
</evidence>
<dbReference type="PANTHER" id="PTHR37309">
    <property type="entry name" value="SLR0284 PROTEIN"/>
    <property type="match status" value="1"/>
</dbReference>
<reference evidence="3" key="1">
    <citation type="submission" date="2017-04" db="EMBL/GenBank/DDBJ databases">
        <authorList>
            <person name="Varghese N."/>
            <person name="Submissions S."/>
        </authorList>
    </citation>
    <scope>NUCLEOTIDE SEQUENCE [LARGE SCALE GENOMIC DNA]</scope>
    <source>
        <strain evidence="3">DSM 16537</strain>
    </source>
</reference>
<dbReference type="Pfam" id="PF04020">
    <property type="entry name" value="Phage_holin_4_2"/>
    <property type="match status" value="1"/>
</dbReference>
<feature type="transmembrane region" description="Helical" evidence="1">
    <location>
        <begin position="76"/>
        <end position="102"/>
    </location>
</feature>
<keyword evidence="1" id="KW-0812">Transmembrane</keyword>
<keyword evidence="3" id="KW-1185">Reference proteome</keyword>
<name>A0A1W2H8J0_9BACT</name>